<keyword evidence="1" id="KW-1133">Transmembrane helix</keyword>
<keyword evidence="1" id="KW-0472">Membrane</keyword>
<feature type="transmembrane region" description="Helical" evidence="1">
    <location>
        <begin position="133"/>
        <end position="151"/>
    </location>
</feature>
<dbReference type="RefSeq" id="WP_377474054.1">
    <property type="nucleotide sequence ID" value="NZ_JBHLWN010000110.1"/>
</dbReference>
<organism evidence="2 3">
    <name type="scientific">Paenibacillus chartarius</name>
    <dbReference type="NCBI Taxonomy" id="747481"/>
    <lineage>
        <taxon>Bacteria</taxon>
        <taxon>Bacillati</taxon>
        <taxon>Bacillota</taxon>
        <taxon>Bacilli</taxon>
        <taxon>Bacillales</taxon>
        <taxon>Paenibacillaceae</taxon>
        <taxon>Paenibacillus</taxon>
    </lineage>
</organism>
<feature type="transmembrane region" description="Helical" evidence="1">
    <location>
        <begin position="21"/>
        <end position="41"/>
    </location>
</feature>
<evidence type="ECO:0000313" key="3">
    <source>
        <dbReference type="Proteomes" id="UP001589776"/>
    </source>
</evidence>
<dbReference type="Proteomes" id="UP001589776">
    <property type="component" value="Unassembled WGS sequence"/>
</dbReference>
<keyword evidence="1" id="KW-0812">Transmembrane</keyword>
<comment type="caution">
    <text evidence="2">The sequence shown here is derived from an EMBL/GenBank/DDBJ whole genome shotgun (WGS) entry which is preliminary data.</text>
</comment>
<gene>
    <name evidence="2" type="ORF">ACFFK0_27575</name>
</gene>
<evidence type="ECO:0008006" key="4">
    <source>
        <dbReference type="Google" id="ProtNLM"/>
    </source>
</evidence>
<proteinExistence type="predicted"/>
<protein>
    <recommendedName>
        <fullName evidence="4">Transposase</fullName>
    </recommendedName>
</protein>
<keyword evidence="3" id="KW-1185">Reference proteome</keyword>
<sequence length="172" mass="19646">MTHSSLSGDSTIYSYKLVKKVRHSLLLITPYWALLALFAFAQSLRGGWIWLPGAALGVLMLHAVITRLRLWMMTGGTASVWGWRFGVLWNGVLPEGFAPLGLFRRVQRHLTWIGLAAVGLLYPWLPADALLDLLFFHVWLLLPRWWVLLLFTRKTKSGWVKINPNDTSCYVQ</sequence>
<feature type="transmembrane region" description="Helical" evidence="1">
    <location>
        <begin position="110"/>
        <end position="127"/>
    </location>
</feature>
<evidence type="ECO:0000256" key="1">
    <source>
        <dbReference type="SAM" id="Phobius"/>
    </source>
</evidence>
<accession>A0ABV6DU29</accession>
<reference evidence="2 3" key="1">
    <citation type="submission" date="2024-09" db="EMBL/GenBank/DDBJ databases">
        <authorList>
            <person name="Sun Q."/>
            <person name="Mori K."/>
        </authorList>
    </citation>
    <scope>NUCLEOTIDE SEQUENCE [LARGE SCALE GENOMIC DNA]</scope>
    <source>
        <strain evidence="2 3">CCM 7759</strain>
    </source>
</reference>
<name>A0ABV6DU29_9BACL</name>
<feature type="transmembrane region" description="Helical" evidence="1">
    <location>
        <begin position="47"/>
        <end position="65"/>
    </location>
</feature>
<dbReference type="EMBL" id="JBHLWN010000110">
    <property type="protein sequence ID" value="MFC0216161.1"/>
    <property type="molecule type" value="Genomic_DNA"/>
</dbReference>
<evidence type="ECO:0000313" key="2">
    <source>
        <dbReference type="EMBL" id="MFC0216161.1"/>
    </source>
</evidence>